<dbReference type="AlphaFoldDB" id="A0A375YPG6"/>
<dbReference type="Proteomes" id="UP000252008">
    <property type="component" value="Unassembled WGS sequence"/>
</dbReference>
<keyword evidence="2 5" id="KW-0812">Transmembrane</keyword>
<feature type="transmembrane region" description="Helical" evidence="5">
    <location>
        <begin position="83"/>
        <end position="102"/>
    </location>
</feature>
<gene>
    <name evidence="6" type="ORF">MPP7335_04771</name>
</gene>
<evidence type="ECO:0000256" key="1">
    <source>
        <dbReference type="ARBA" id="ARBA00004127"/>
    </source>
</evidence>
<name>A0A375YPG6_MYCPF</name>
<dbReference type="PANTHER" id="PTHR12714">
    <property type="entry name" value="PROTEIN-S ISOPRENYLCYSTEINE O-METHYLTRANSFERASE"/>
    <property type="match status" value="1"/>
</dbReference>
<keyword evidence="3 5" id="KW-1133">Transmembrane helix</keyword>
<dbReference type="InterPro" id="IPR007318">
    <property type="entry name" value="Phopholipid_MeTrfase"/>
</dbReference>
<dbReference type="Pfam" id="PF04191">
    <property type="entry name" value="PEMT"/>
    <property type="match status" value="1"/>
</dbReference>
<dbReference type="GO" id="GO:0012505">
    <property type="term" value="C:endomembrane system"/>
    <property type="evidence" value="ECO:0007669"/>
    <property type="project" value="UniProtKB-SubCell"/>
</dbReference>
<dbReference type="STRING" id="39692.BST38_26185"/>
<evidence type="ECO:0000256" key="5">
    <source>
        <dbReference type="SAM" id="Phobius"/>
    </source>
</evidence>
<protein>
    <recommendedName>
        <fullName evidence="8">Isoprenylcysteine carboxyl methyltransferase</fullName>
    </recommendedName>
</protein>
<evidence type="ECO:0000256" key="3">
    <source>
        <dbReference type="ARBA" id="ARBA00022989"/>
    </source>
</evidence>
<keyword evidence="4 5" id="KW-0472">Membrane</keyword>
<feature type="transmembrane region" description="Helical" evidence="5">
    <location>
        <begin position="48"/>
        <end position="71"/>
    </location>
</feature>
<accession>A0A375YPG6</accession>
<dbReference type="RefSeq" id="WP_083146487.1">
    <property type="nucleotide sequence ID" value="NZ_MVID01000035.1"/>
</dbReference>
<dbReference type="Gene3D" id="1.20.120.1630">
    <property type="match status" value="1"/>
</dbReference>
<evidence type="ECO:0000256" key="2">
    <source>
        <dbReference type="ARBA" id="ARBA00022692"/>
    </source>
</evidence>
<dbReference type="PANTHER" id="PTHR12714:SF9">
    <property type="entry name" value="PROTEIN-S-ISOPRENYLCYSTEINE O-METHYLTRANSFERASE"/>
    <property type="match status" value="1"/>
</dbReference>
<feature type="transmembrane region" description="Helical" evidence="5">
    <location>
        <begin position="6"/>
        <end position="27"/>
    </location>
</feature>
<sequence>MTPSTAAVVAIALFVVFGALGFGWRSWVQHRRTGSTGFKGISGRPGSVEWFAGVGFVAAIVVGVAAPTLQWVALVAPLPLPNWVPVAGTAIAVAGIAATVYAQIDMGDSWRIGVDHSESTTLVHRGVFAVVRNPIFTAMLIFGFGIMLVTPNVVAIVGFALLLVTIELQVRAVEEPYLRKVHGAAYREYLATVGRFVPRVGTTPIR</sequence>
<evidence type="ECO:0000313" key="7">
    <source>
        <dbReference type="Proteomes" id="UP000252008"/>
    </source>
</evidence>
<dbReference type="GO" id="GO:0016740">
    <property type="term" value="F:transferase activity"/>
    <property type="evidence" value="ECO:0007669"/>
    <property type="project" value="UniProtKB-ARBA"/>
</dbReference>
<evidence type="ECO:0000313" key="6">
    <source>
        <dbReference type="EMBL" id="SRX83002.1"/>
    </source>
</evidence>
<reference evidence="6 7" key="1">
    <citation type="submission" date="2018-05" db="EMBL/GenBank/DDBJ databases">
        <authorList>
            <consortium name="IHU Genomes"/>
        </authorList>
    </citation>
    <scope>NUCLEOTIDE SEQUENCE [LARGE SCALE GENOMIC DNA]</scope>
    <source>
        <strain evidence="6 7">P7335</strain>
    </source>
</reference>
<organism evidence="6 7">
    <name type="scientific">Mycolicibacterium parafortuitum</name>
    <name type="common">Mycobacterium parafortuitum</name>
    <dbReference type="NCBI Taxonomy" id="39692"/>
    <lineage>
        <taxon>Bacteria</taxon>
        <taxon>Bacillati</taxon>
        <taxon>Actinomycetota</taxon>
        <taxon>Actinomycetes</taxon>
        <taxon>Mycobacteriales</taxon>
        <taxon>Mycobacteriaceae</taxon>
        <taxon>Mycolicibacterium</taxon>
    </lineage>
</organism>
<proteinExistence type="predicted"/>
<keyword evidence="7" id="KW-1185">Reference proteome</keyword>
<evidence type="ECO:0008006" key="8">
    <source>
        <dbReference type="Google" id="ProtNLM"/>
    </source>
</evidence>
<comment type="subcellular location">
    <subcellularLocation>
        <location evidence="1">Endomembrane system</location>
        <topology evidence="1">Multi-pass membrane protein</topology>
    </subcellularLocation>
</comment>
<evidence type="ECO:0000256" key="4">
    <source>
        <dbReference type="ARBA" id="ARBA00023136"/>
    </source>
</evidence>
<dbReference type="EMBL" id="UEGS01000001">
    <property type="protein sequence ID" value="SRX83002.1"/>
    <property type="molecule type" value="Genomic_DNA"/>
</dbReference>